<feature type="compositionally biased region" description="Polar residues" evidence="1">
    <location>
        <begin position="13"/>
        <end position="41"/>
    </location>
</feature>
<gene>
    <name evidence="2" type="ORF">PFISCL1PPCAC_25330</name>
</gene>
<evidence type="ECO:0000313" key="2">
    <source>
        <dbReference type="EMBL" id="GMT34033.1"/>
    </source>
</evidence>
<protein>
    <submittedName>
        <fullName evidence="2">Uncharacterized protein</fullName>
    </submittedName>
</protein>
<feature type="non-terminal residue" evidence="2">
    <location>
        <position position="134"/>
    </location>
</feature>
<reference evidence="2" key="1">
    <citation type="submission" date="2023-10" db="EMBL/GenBank/DDBJ databases">
        <title>Genome assembly of Pristionchus species.</title>
        <authorList>
            <person name="Yoshida K."/>
            <person name="Sommer R.J."/>
        </authorList>
    </citation>
    <scope>NUCLEOTIDE SEQUENCE</scope>
    <source>
        <strain evidence="2">RS5133</strain>
    </source>
</reference>
<accession>A0AAV5WUX2</accession>
<dbReference type="AlphaFoldDB" id="A0AAV5WUX2"/>
<feature type="compositionally biased region" description="Basic residues" evidence="1">
    <location>
        <begin position="113"/>
        <end position="122"/>
    </location>
</feature>
<feature type="region of interest" description="Disordered" evidence="1">
    <location>
        <begin position="1"/>
        <end position="134"/>
    </location>
</feature>
<feature type="compositionally biased region" description="Basic and acidic residues" evidence="1">
    <location>
        <begin position="63"/>
        <end position="72"/>
    </location>
</feature>
<name>A0AAV5WUX2_9BILA</name>
<comment type="caution">
    <text evidence="2">The sequence shown here is derived from an EMBL/GenBank/DDBJ whole genome shotgun (WGS) entry which is preliminary data.</text>
</comment>
<feature type="compositionally biased region" description="Basic and acidic residues" evidence="1">
    <location>
        <begin position="1"/>
        <end position="12"/>
    </location>
</feature>
<dbReference type="EMBL" id="BTSY01000006">
    <property type="protein sequence ID" value="GMT34033.1"/>
    <property type="molecule type" value="Genomic_DNA"/>
</dbReference>
<keyword evidence="3" id="KW-1185">Reference proteome</keyword>
<sequence>STEAKGKAKSQEEPSNASDWSRQQNSTDSFHMTTGPSTNTPFHAERREEMNGDHGETPSTSRISDHPHHDRASTSSSTDDVFKKIMRSAKSLIDPNYKEPPLPKTTHEWIKSARQRKPKKLTKAMSIFEDTTKV</sequence>
<organism evidence="2 3">
    <name type="scientific">Pristionchus fissidentatus</name>
    <dbReference type="NCBI Taxonomy" id="1538716"/>
    <lineage>
        <taxon>Eukaryota</taxon>
        <taxon>Metazoa</taxon>
        <taxon>Ecdysozoa</taxon>
        <taxon>Nematoda</taxon>
        <taxon>Chromadorea</taxon>
        <taxon>Rhabditida</taxon>
        <taxon>Rhabditina</taxon>
        <taxon>Diplogasteromorpha</taxon>
        <taxon>Diplogasteroidea</taxon>
        <taxon>Neodiplogasteridae</taxon>
        <taxon>Pristionchus</taxon>
    </lineage>
</organism>
<evidence type="ECO:0000313" key="3">
    <source>
        <dbReference type="Proteomes" id="UP001432322"/>
    </source>
</evidence>
<feature type="non-terminal residue" evidence="2">
    <location>
        <position position="1"/>
    </location>
</feature>
<evidence type="ECO:0000256" key="1">
    <source>
        <dbReference type="SAM" id="MobiDB-lite"/>
    </source>
</evidence>
<dbReference type="Proteomes" id="UP001432322">
    <property type="component" value="Unassembled WGS sequence"/>
</dbReference>
<feature type="compositionally biased region" description="Basic and acidic residues" evidence="1">
    <location>
        <begin position="43"/>
        <end position="56"/>
    </location>
</feature>
<proteinExistence type="predicted"/>